<reference evidence="2 3" key="1">
    <citation type="submission" date="2024-02" db="EMBL/GenBank/DDBJ databases">
        <authorList>
            <person name="Chen Y."/>
            <person name="Shah S."/>
            <person name="Dougan E. K."/>
            <person name="Thang M."/>
            <person name="Chan C."/>
        </authorList>
    </citation>
    <scope>NUCLEOTIDE SEQUENCE [LARGE SCALE GENOMIC DNA]</scope>
</reference>
<accession>A0ABP0SU22</accession>
<keyword evidence="1" id="KW-1133">Transmembrane helix</keyword>
<name>A0ABP0SU22_9DINO</name>
<evidence type="ECO:0000256" key="1">
    <source>
        <dbReference type="SAM" id="Phobius"/>
    </source>
</evidence>
<gene>
    <name evidence="2" type="ORF">CCMP2556_LOCUS53624</name>
</gene>
<keyword evidence="1" id="KW-0812">Transmembrane</keyword>
<feature type="transmembrane region" description="Helical" evidence="1">
    <location>
        <begin position="348"/>
        <end position="371"/>
    </location>
</feature>
<dbReference type="Proteomes" id="UP001642484">
    <property type="component" value="Unassembled WGS sequence"/>
</dbReference>
<protein>
    <submittedName>
        <fullName evidence="2">Uncharacterized protein</fullName>
    </submittedName>
</protein>
<keyword evidence="3" id="KW-1185">Reference proteome</keyword>
<keyword evidence="1" id="KW-0472">Membrane</keyword>
<dbReference type="Pfam" id="PF14559">
    <property type="entry name" value="TPR_19"/>
    <property type="match status" value="1"/>
</dbReference>
<evidence type="ECO:0000313" key="3">
    <source>
        <dbReference type="Proteomes" id="UP001642484"/>
    </source>
</evidence>
<evidence type="ECO:0000313" key="2">
    <source>
        <dbReference type="EMBL" id="CAK9115896.1"/>
    </source>
</evidence>
<proteinExistence type="predicted"/>
<sequence>MAGDRAGIHEEKDKGQNEAAKLNRDGVQAFGRGDFPQAIIAFTNAFRMLEEAPVVCSEDDVSSKARARELAVTLVNRARAQLGAGDALQAEKDATQASSIDSSYGRAKTVLAEAYQKQGRTKDAEALLKEPRPPSMHLTRLPALLHAASWRALAAYAVLATLLVSVLALHRRLALDALHGRQPVLGAEELREVLRYSSGYGVGSFPARIRPERVEDAQRALKTTSAQEWSTFMNQAFGRQIPQEDGKLLLFSWGEKTPKQGKGGKEVAGAPWIGMLAFVPKEANPLKLVQLVPERAAFGRLKRLGHSARSFLQKQFGLGSASGGLLPLALLVQGTVADEQRLPQQLTFARLSLLVVLVIALAIAYGVYVAVVSLRNFRRHPAMTELFDPNGRFIIGLEKDLAEEAPELKPRALDDGKVIITMNWFIYLPEKFTFFSRLFQPLLLLTNLVGIGSGQEPKPPSVGGILHRCFQVVGLIPSWLHLLRRSLPGAVQVSPLWELQLGFRSDQGTPPRGQVILWDASRGHFADIIGDQKEMENLGRDIATRQAVATKLITSAAISETGGIQKAEGGPDPRSMSLERCYEVLKLSRDDVRAAQSTSKEEAKSRLARAFRLRVMEGLHSLKRIALDLDAEKRQVEEVGLALDVLMRRISLSLEM</sequence>
<comment type="caution">
    <text evidence="2">The sequence shown here is derived from an EMBL/GenBank/DDBJ whole genome shotgun (WGS) entry which is preliminary data.</text>
</comment>
<dbReference type="SUPFAM" id="SSF48452">
    <property type="entry name" value="TPR-like"/>
    <property type="match status" value="1"/>
</dbReference>
<feature type="transmembrane region" description="Helical" evidence="1">
    <location>
        <begin position="148"/>
        <end position="169"/>
    </location>
</feature>
<dbReference type="Gene3D" id="1.25.40.10">
    <property type="entry name" value="Tetratricopeptide repeat domain"/>
    <property type="match status" value="1"/>
</dbReference>
<dbReference type="EMBL" id="CAXAMN010028251">
    <property type="protein sequence ID" value="CAK9115896.1"/>
    <property type="molecule type" value="Genomic_DNA"/>
</dbReference>
<organism evidence="2 3">
    <name type="scientific">Durusdinium trenchii</name>
    <dbReference type="NCBI Taxonomy" id="1381693"/>
    <lineage>
        <taxon>Eukaryota</taxon>
        <taxon>Sar</taxon>
        <taxon>Alveolata</taxon>
        <taxon>Dinophyceae</taxon>
        <taxon>Suessiales</taxon>
        <taxon>Symbiodiniaceae</taxon>
        <taxon>Durusdinium</taxon>
    </lineage>
</organism>
<dbReference type="InterPro" id="IPR011990">
    <property type="entry name" value="TPR-like_helical_dom_sf"/>
</dbReference>